<dbReference type="RefSeq" id="WP_225867020.1">
    <property type="nucleotide sequence ID" value="NZ_BFFO01000001.1"/>
</dbReference>
<dbReference type="Gene3D" id="1.20.1250.20">
    <property type="entry name" value="MFS general substrate transporter like domains"/>
    <property type="match status" value="1"/>
</dbReference>
<evidence type="ECO:0000256" key="1">
    <source>
        <dbReference type="ARBA" id="ARBA00004651"/>
    </source>
</evidence>
<dbReference type="GO" id="GO:0022857">
    <property type="term" value="F:transmembrane transporter activity"/>
    <property type="evidence" value="ECO:0007669"/>
    <property type="project" value="InterPro"/>
</dbReference>
<evidence type="ECO:0000313" key="10">
    <source>
        <dbReference type="Proteomes" id="UP000245021"/>
    </source>
</evidence>
<feature type="transmembrane region" description="Helical" evidence="7">
    <location>
        <begin position="242"/>
        <end position="264"/>
    </location>
</feature>
<evidence type="ECO:0000256" key="5">
    <source>
        <dbReference type="ARBA" id="ARBA00022989"/>
    </source>
</evidence>
<feature type="transmembrane region" description="Helical" evidence="7">
    <location>
        <begin position="75"/>
        <end position="94"/>
    </location>
</feature>
<sequence length="388" mass="41300">MMTFKKTIIIAGLFIAVFTSGADSFIISPLLPEIAREFGSSISQTALGVTIYALCYAFGAPIFGPLGDRYNRRKLLLSGLSIFLIGTLLCAFANSLVAFYIFRAVAGIGAALFLPNVWAFIGGYFEGKQLNKVMGIVMSALSLSIAVGVPLGTFLSQLSDWHMAFFASAGIAVLAFIILLTILPSTKPSGATNKGYVANFITVAKTKNAIPALLITLFWMFGFYSIYTFLGSFVNEKFHLNLVAIGYIFVTYGLSNFVASFFGGNLMNKIGHKTSVIVNGIISILFIILMGFSENSLTLLIICLIVLAVAQGFGVTALTTYIVGIVPDNRSTVMAFNSSALYLGLTFGSAIGGLIFQSIGFNGLAVGSAIGLIIAVLITIKLKETKNA</sequence>
<feature type="domain" description="Major facilitator superfamily (MFS) profile" evidence="8">
    <location>
        <begin position="9"/>
        <end position="386"/>
    </location>
</feature>
<name>A0A2R5HI33_9LACT</name>
<evidence type="ECO:0000256" key="7">
    <source>
        <dbReference type="SAM" id="Phobius"/>
    </source>
</evidence>
<dbReference type="InterPro" id="IPR036259">
    <property type="entry name" value="MFS_trans_sf"/>
</dbReference>
<organism evidence="9 10">
    <name type="scientific">Lactococcus termiticola</name>
    <dbReference type="NCBI Taxonomy" id="2169526"/>
    <lineage>
        <taxon>Bacteria</taxon>
        <taxon>Bacillati</taxon>
        <taxon>Bacillota</taxon>
        <taxon>Bacilli</taxon>
        <taxon>Lactobacillales</taxon>
        <taxon>Streptococcaceae</taxon>
        <taxon>Lactococcus</taxon>
    </lineage>
</organism>
<comment type="caution">
    <text evidence="9">The sequence shown here is derived from an EMBL/GenBank/DDBJ whole genome shotgun (WGS) entry which is preliminary data.</text>
</comment>
<keyword evidence="2" id="KW-0813">Transport</keyword>
<keyword evidence="6 7" id="KW-0472">Membrane</keyword>
<evidence type="ECO:0000256" key="3">
    <source>
        <dbReference type="ARBA" id="ARBA00022475"/>
    </source>
</evidence>
<dbReference type="Proteomes" id="UP000245021">
    <property type="component" value="Unassembled WGS sequence"/>
</dbReference>
<feature type="transmembrane region" description="Helical" evidence="7">
    <location>
        <begin position="100"/>
        <end position="121"/>
    </location>
</feature>
<feature type="transmembrane region" description="Helical" evidence="7">
    <location>
        <begin position="361"/>
        <end position="380"/>
    </location>
</feature>
<reference evidence="9 10" key="1">
    <citation type="journal article" date="2018" name="Genome Announc.">
        <title>Draft Genome Sequence of Lactococcus sp. Strain NtB2 (JCM 32569), Isolated from the Gut of the Higher Termite Nasutitermes takasagoensis.</title>
        <authorList>
            <person name="Noda S."/>
            <person name="Aihara C."/>
            <person name="Yuki M."/>
            <person name="Ohkuma M."/>
        </authorList>
    </citation>
    <scope>NUCLEOTIDE SEQUENCE [LARGE SCALE GENOMIC DNA]</scope>
    <source>
        <strain evidence="9 10">NtB2</strain>
    </source>
</reference>
<feature type="transmembrane region" description="Helical" evidence="7">
    <location>
        <begin position="299"/>
        <end position="323"/>
    </location>
</feature>
<dbReference type="AlphaFoldDB" id="A0A2R5HI33"/>
<dbReference type="EMBL" id="BFFO01000001">
    <property type="protein sequence ID" value="GBG95900.1"/>
    <property type="molecule type" value="Genomic_DNA"/>
</dbReference>
<dbReference type="PANTHER" id="PTHR43124">
    <property type="entry name" value="PURINE EFFLUX PUMP PBUE"/>
    <property type="match status" value="1"/>
</dbReference>
<evidence type="ECO:0000256" key="2">
    <source>
        <dbReference type="ARBA" id="ARBA00022448"/>
    </source>
</evidence>
<feature type="transmembrane region" description="Helical" evidence="7">
    <location>
        <begin position="276"/>
        <end position="293"/>
    </location>
</feature>
<evidence type="ECO:0000259" key="8">
    <source>
        <dbReference type="PROSITE" id="PS50850"/>
    </source>
</evidence>
<dbReference type="InterPro" id="IPR050189">
    <property type="entry name" value="MFS_Efflux_Transporters"/>
</dbReference>
<evidence type="ECO:0000313" key="9">
    <source>
        <dbReference type="EMBL" id="GBG95900.1"/>
    </source>
</evidence>
<keyword evidence="5 7" id="KW-1133">Transmembrane helix</keyword>
<keyword evidence="3" id="KW-1003">Cell membrane</keyword>
<dbReference type="SUPFAM" id="SSF103473">
    <property type="entry name" value="MFS general substrate transporter"/>
    <property type="match status" value="1"/>
</dbReference>
<evidence type="ECO:0000256" key="6">
    <source>
        <dbReference type="ARBA" id="ARBA00023136"/>
    </source>
</evidence>
<comment type="subcellular location">
    <subcellularLocation>
        <location evidence="1">Cell membrane</location>
        <topology evidence="1">Multi-pass membrane protein</topology>
    </subcellularLocation>
</comment>
<feature type="transmembrane region" description="Helical" evidence="7">
    <location>
        <begin position="335"/>
        <end position="355"/>
    </location>
</feature>
<dbReference type="InterPro" id="IPR020846">
    <property type="entry name" value="MFS_dom"/>
</dbReference>
<feature type="transmembrane region" description="Helical" evidence="7">
    <location>
        <begin position="209"/>
        <end position="230"/>
    </location>
</feature>
<feature type="transmembrane region" description="Helical" evidence="7">
    <location>
        <begin position="46"/>
        <end position="63"/>
    </location>
</feature>
<keyword evidence="4 7" id="KW-0812">Transmembrane</keyword>
<gene>
    <name evidence="9" type="ORF">NtB2_00002</name>
</gene>
<dbReference type="GO" id="GO:0005886">
    <property type="term" value="C:plasma membrane"/>
    <property type="evidence" value="ECO:0007669"/>
    <property type="project" value="UniProtKB-SubCell"/>
</dbReference>
<keyword evidence="10" id="KW-1185">Reference proteome</keyword>
<dbReference type="PANTHER" id="PTHR43124:SF3">
    <property type="entry name" value="CHLORAMPHENICOL EFFLUX PUMP RV0191"/>
    <property type="match status" value="1"/>
</dbReference>
<accession>A0A2R5HI33</accession>
<feature type="transmembrane region" description="Helical" evidence="7">
    <location>
        <begin position="133"/>
        <end position="155"/>
    </location>
</feature>
<dbReference type="PROSITE" id="PS50850">
    <property type="entry name" value="MFS"/>
    <property type="match status" value="1"/>
</dbReference>
<dbReference type="CDD" id="cd17324">
    <property type="entry name" value="MFS_NepI_like"/>
    <property type="match status" value="1"/>
</dbReference>
<dbReference type="Pfam" id="PF07690">
    <property type="entry name" value="MFS_1"/>
    <property type="match status" value="1"/>
</dbReference>
<dbReference type="InterPro" id="IPR011701">
    <property type="entry name" value="MFS"/>
</dbReference>
<proteinExistence type="predicted"/>
<feature type="transmembrane region" description="Helical" evidence="7">
    <location>
        <begin position="161"/>
        <end position="183"/>
    </location>
</feature>
<protein>
    <submittedName>
        <fullName evidence="9">Major facilitator superfamily transporter</fullName>
    </submittedName>
</protein>
<evidence type="ECO:0000256" key="4">
    <source>
        <dbReference type="ARBA" id="ARBA00022692"/>
    </source>
</evidence>